<comment type="caution">
    <text evidence="3">The sequence shown here is derived from an EMBL/GenBank/DDBJ whole genome shotgun (WGS) entry which is preliminary data.</text>
</comment>
<sequence length="670" mass="74378">MSQTSSFSQRKSQEPDIESELWDVPNILLYLFPDSCLPLPASEILRGLSSGPEPEFSGQQWVACSILAKPKDTALAQFLNHLGDAILGTFENNGISTPSLRMGWVARTASNSQAAEGLEEDEGLAPIGQWVDLVSTDPDRHNHEEKDVIVCGVLPGVNAARGGLDEAIDGASHIFATQDGRQFVISLIFDACSIRVCVLDRVGVVVSKAFDINTHPESFVRVLAALMFTNDRGVLGFDTSITSEADGRRFISADGARYELVKPLFLDQTVCGRGTVCWHAKRESDGRDFVIKDTWPLNSLTRAETNLLRKASGIPGIVQVVAECDVAVKGIAHSTARLRDHILEHLKGDSGKRFTVLIDKMETRIHHRVVMTPLGVKLEEFSSLRELISVFIDTVQAHSDLVERQILHCDASIGNIVIVRSPSGNPAALGCGFLIDMDNARMMDEGVKRPVKHRTGTQEFMSRSVLMWGDEDCFVHEPRHDLESFFLVFLWICWHYAGPCGIFRQNFDLSEIPALGNWADGEWEDIARCRNAVITKKGLWRTRALDNFAPYFAPLKPLATEWKELVRTSREPGQQVECLLTHAAVIAVLRKALDSLPETETWSMDDDPAGYGLEDPTQETGAVSAESMSLKRVRKADEWDTEFPFSPCKRARKCHASLPTIRRTRCPATK</sequence>
<reference evidence="3" key="1">
    <citation type="submission" date="2023-11" db="EMBL/GenBank/DDBJ databases">
        <authorList>
            <person name="De Vega J J."/>
            <person name="De Vega J J."/>
        </authorList>
    </citation>
    <scope>NUCLEOTIDE SEQUENCE</scope>
</reference>
<dbReference type="Pfam" id="PF17667">
    <property type="entry name" value="Pkinase_fungal"/>
    <property type="match status" value="1"/>
</dbReference>
<dbReference type="InterPro" id="IPR011009">
    <property type="entry name" value="Kinase-like_dom_sf"/>
</dbReference>
<evidence type="ECO:0000313" key="4">
    <source>
        <dbReference type="Proteomes" id="UP001295794"/>
    </source>
</evidence>
<evidence type="ECO:0000313" key="3">
    <source>
        <dbReference type="EMBL" id="CAK5277307.1"/>
    </source>
</evidence>
<dbReference type="AlphaFoldDB" id="A0AAD2HNM5"/>
<dbReference type="EMBL" id="CAVNYO010000419">
    <property type="protein sequence ID" value="CAK5277307.1"/>
    <property type="molecule type" value="Genomic_DNA"/>
</dbReference>
<organism evidence="3 4">
    <name type="scientific">Mycena citricolor</name>
    <dbReference type="NCBI Taxonomy" id="2018698"/>
    <lineage>
        <taxon>Eukaryota</taxon>
        <taxon>Fungi</taxon>
        <taxon>Dikarya</taxon>
        <taxon>Basidiomycota</taxon>
        <taxon>Agaricomycotina</taxon>
        <taxon>Agaricomycetes</taxon>
        <taxon>Agaricomycetidae</taxon>
        <taxon>Agaricales</taxon>
        <taxon>Marasmiineae</taxon>
        <taxon>Mycenaceae</taxon>
        <taxon>Mycena</taxon>
    </lineage>
</organism>
<evidence type="ECO:0000259" key="2">
    <source>
        <dbReference type="Pfam" id="PF17667"/>
    </source>
</evidence>
<dbReference type="PANTHER" id="PTHR38248">
    <property type="entry name" value="FUNK1 6"/>
    <property type="match status" value="1"/>
</dbReference>
<keyword evidence="4" id="KW-1185">Reference proteome</keyword>
<dbReference type="SUPFAM" id="SSF56112">
    <property type="entry name" value="Protein kinase-like (PK-like)"/>
    <property type="match status" value="1"/>
</dbReference>
<proteinExistence type="predicted"/>
<dbReference type="Proteomes" id="UP001295794">
    <property type="component" value="Unassembled WGS sequence"/>
</dbReference>
<accession>A0AAD2HNM5</accession>
<dbReference type="InterPro" id="IPR040976">
    <property type="entry name" value="Pkinase_fungal"/>
</dbReference>
<feature type="region of interest" description="Disordered" evidence="1">
    <location>
        <begin position="605"/>
        <end position="628"/>
    </location>
</feature>
<dbReference type="Gene3D" id="1.10.510.10">
    <property type="entry name" value="Transferase(Phosphotransferase) domain 1"/>
    <property type="match status" value="1"/>
</dbReference>
<gene>
    <name evidence="3" type="ORF">MYCIT1_LOCUS26235</name>
</gene>
<protein>
    <recommendedName>
        <fullName evidence="2">Fungal-type protein kinase domain-containing protein</fullName>
    </recommendedName>
</protein>
<name>A0AAD2HNM5_9AGAR</name>
<feature type="domain" description="Fungal-type protein kinase" evidence="2">
    <location>
        <begin position="139"/>
        <end position="493"/>
    </location>
</feature>
<dbReference type="PANTHER" id="PTHR38248:SF2">
    <property type="entry name" value="FUNK1 11"/>
    <property type="match status" value="1"/>
</dbReference>
<evidence type="ECO:0000256" key="1">
    <source>
        <dbReference type="SAM" id="MobiDB-lite"/>
    </source>
</evidence>